<sequence length="120" mass="13878">MGANKYFIQKSKTAFHPRENGNFHKLSDKPKFMFHRESVCLFHKYFLSVILPIPHTHSMSQAYISPLPRILSVVSIHLASFTNKCLMKSTFHVSSTNNFCVISIYITPLPQLTPRIEYFS</sequence>
<organism evidence="1 2">
    <name type="scientific">Halocaridina rubra</name>
    <name type="common">Hawaiian red shrimp</name>
    <dbReference type="NCBI Taxonomy" id="373956"/>
    <lineage>
        <taxon>Eukaryota</taxon>
        <taxon>Metazoa</taxon>
        <taxon>Ecdysozoa</taxon>
        <taxon>Arthropoda</taxon>
        <taxon>Crustacea</taxon>
        <taxon>Multicrustacea</taxon>
        <taxon>Malacostraca</taxon>
        <taxon>Eumalacostraca</taxon>
        <taxon>Eucarida</taxon>
        <taxon>Decapoda</taxon>
        <taxon>Pleocyemata</taxon>
        <taxon>Caridea</taxon>
        <taxon>Atyoidea</taxon>
        <taxon>Atyidae</taxon>
        <taxon>Halocaridina</taxon>
    </lineage>
</organism>
<dbReference type="Proteomes" id="UP001381693">
    <property type="component" value="Unassembled WGS sequence"/>
</dbReference>
<evidence type="ECO:0000313" key="1">
    <source>
        <dbReference type="EMBL" id="KAK7069738.1"/>
    </source>
</evidence>
<comment type="caution">
    <text evidence="1">The sequence shown here is derived from an EMBL/GenBank/DDBJ whole genome shotgun (WGS) entry which is preliminary data.</text>
</comment>
<reference evidence="1 2" key="1">
    <citation type="submission" date="2023-11" db="EMBL/GenBank/DDBJ databases">
        <title>Halocaridina rubra genome assembly.</title>
        <authorList>
            <person name="Smith C."/>
        </authorList>
    </citation>
    <scope>NUCLEOTIDE SEQUENCE [LARGE SCALE GENOMIC DNA]</scope>
    <source>
        <strain evidence="1">EP-1</strain>
        <tissue evidence="1">Whole</tissue>
    </source>
</reference>
<protein>
    <submittedName>
        <fullName evidence="1">Uncharacterized protein</fullName>
    </submittedName>
</protein>
<accession>A0AAN8WWD8</accession>
<name>A0AAN8WWD8_HALRR</name>
<dbReference type="AlphaFoldDB" id="A0AAN8WWD8"/>
<proteinExistence type="predicted"/>
<gene>
    <name evidence="1" type="ORF">SK128_028044</name>
</gene>
<dbReference type="EMBL" id="JAXCGZ010015897">
    <property type="protein sequence ID" value="KAK7069738.1"/>
    <property type="molecule type" value="Genomic_DNA"/>
</dbReference>
<evidence type="ECO:0000313" key="2">
    <source>
        <dbReference type="Proteomes" id="UP001381693"/>
    </source>
</evidence>
<keyword evidence="2" id="KW-1185">Reference proteome</keyword>